<evidence type="ECO:0000256" key="3">
    <source>
        <dbReference type="ARBA" id="ARBA00023163"/>
    </source>
</evidence>
<name>A0ABW8YTC6_9FLAO</name>
<sequence length="274" mass="32011">MEIELKYPQNELLKKYISCYYGSKIDNDNYIAFPNHYFPTCIIKNASFTSDDYQVCIKKEPSKGLSFFGTNIYKKPVEINFEGKFEAFNIIFEPYGLAQFTDKGINFKNNFSLDFTSLLQPFFTEHPSFDSYSLQEKISTIEVYLLFVINIKNHTDAVKSKIDDLVINGITEQPLAQEISDKTFYRAFKNICGESPGTIYNIIRLRKAMDYIGHRTESERLTDITYALDFFDQAHFTNFFKKLTQKSPKNFPVNLTYLPNEMNESIFFEFIKNV</sequence>
<dbReference type="EMBL" id="JBELPZ010000002">
    <property type="protein sequence ID" value="MFL9843319.1"/>
    <property type="molecule type" value="Genomic_DNA"/>
</dbReference>
<comment type="caution">
    <text evidence="5">The sequence shown here is derived from an EMBL/GenBank/DDBJ whole genome shotgun (WGS) entry which is preliminary data.</text>
</comment>
<evidence type="ECO:0000256" key="1">
    <source>
        <dbReference type="ARBA" id="ARBA00023015"/>
    </source>
</evidence>
<gene>
    <name evidence="5" type="ORF">ABS766_02695</name>
</gene>
<dbReference type="InterPro" id="IPR050204">
    <property type="entry name" value="AraC_XylS_family_regulators"/>
</dbReference>
<evidence type="ECO:0000313" key="5">
    <source>
        <dbReference type="EMBL" id="MFL9843319.1"/>
    </source>
</evidence>
<dbReference type="PANTHER" id="PTHR46796">
    <property type="entry name" value="HTH-TYPE TRANSCRIPTIONAL ACTIVATOR RHAS-RELATED"/>
    <property type="match status" value="1"/>
</dbReference>
<keyword evidence="2" id="KW-0238">DNA-binding</keyword>
<evidence type="ECO:0000313" key="6">
    <source>
        <dbReference type="Proteomes" id="UP001629156"/>
    </source>
</evidence>
<accession>A0ABW8YTC6</accession>
<keyword evidence="1" id="KW-0805">Transcription regulation</keyword>
<evidence type="ECO:0000259" key="4">
    <source>
        <dbReference type="PROSITE" id="PS01124"/>
    </source>
</evidence>
<feature type="domain" description="HTH araC/xylS-type" evidence="4">
    <location>
        <begin position="179"/>
        <end position="254"/>
    </location>
</feature>
<reference evidence="5 6" key="1">
    <citation type="submission" date="2024-06" db="EMBL/GenBank/DDBJ databases">
        <authorList>
            <person name="Kaempfer P."/>
            <person name="Viver T."/>
        </authorList>
    </citation>
    <scope>NUCLEOTIDE SEQUENCE [LARGE SCALE GENOMIC DNA]</scope>
    <source>
        <strain evidence="5 6">ST-119</strain>
    </source>
</reference>
<dbReference type="InterPro" id="IPR018060">
    <property type="entry name" value="HTH_AraC"/>
</dbReference>
<dbReference type="PROSITE" id="PS01124">
    <property type="entry name" value="HTH_ARAC_FAMILY_2"/>
    <property type="match status" value="1"/>
</dbReference>
<organism evidence="5 6">
    <name type="scientific">Flavobacterium rhizosphaerae</name>
    <dbReference type="NCBI Taxonomy" id="3163298"/>
    <lineage>
        <taxon>Bacteria</taxon>
        <taxon>Pseudomonadati</taxon>
        <taxon>Bacteroidota</taxon>
        <taxon>Flavobacteriia</taxon>
        <taxon>Flavobacteriales</taxon>
        <taxon>Flavobacteriaceae</taxon>
        <taxon>Flavobacterium</taxon>
    </lineage>
</organism>
<keyword evidence="3" id="KW-0804">Transcription</keyword>
<dbReference type="SUPFAM" id="SSF46689">
    <property type="entry name" value="Homeodomain-like"/>
    <property type="match status" value="1"/>
</dbReference>
<dbReference type="Pfam" id="PF12833">
    <property type="entry name" value="HTH_18"/>
    <property type="match status" value="1"/>
</dbReference>
<dbReference type="SMART" id="SM00342">
    <property type="entry name" value="HTH_ARAC"/>
    <property type="match status" value="1"/>
</dbReference>
<dbReference type="InterPro" id="IPR009057">
    <property type="entry name" value="Homeodomain-like_sf"/>
</dbReference>
<keyword evidence="6" id="KW-1185">Reference proteome</keyword>
<protein>
    <submittedName>
        <fullName evidence="5">Helix-turn-helix domain-containing protein</fullName>
    </submittedName>
</protein>
<dbReference type="Proteomes" id="UP001629156">
    <property type="component" value="Unassembled WGS sequence"/>
</dbReference>
<dbReference type="Gene3D" id="1.10.10.60">
    <property type="entry name" value="Homeodomain-like"/>
    <property type="match status" value="1"/>
</dbReference>
<evidence type="ECO:0000256" key="2">
    <source>
        <dbReference type="ARBA" id="ARBA00023125"/>
    </source>
</evidence>
<dbReference type="RefSeq" id="WP_408083566.1">
    <property type="nucleotide sequence ID" value="NZ_JBELPZ010000002.1"/>
</dbReference>
<proteinExistence type="predicted"/>